<dbReference type="Pfam" id="PF13561">
    <property type="entry name" value="adh_short_C2"/>
    <property type="match status" value="1"/>
</dbReference>
<dbReference type="InterPro" id="IPR036291">
    <property type="entry name" value="NAD(P)-bd_dom_sf"/>
</dbReference>
<dbReference type="AlphaFoldDB" id="A0A646KQD0"/>
<accession>A0A646KQD0</accession>
<evidence type="ECO:0000256" key="2">
    <source>
        <dbReference type="ARBA" id="ARBA00023002"/>
    </source>
</evidence>
<keyword evidence="5" id="KW-1185">Reference proteome</keyword>
<keyword evidence="2" id="KW-0560">Oxidoreductase</keyword>
<dbReference type="EMBL" id="VCLA01000190">
    <property type="protein sequence ID" value="MQT04278.1"/>
    <property type="molecule type" value="Genomic_DNA"/>
</dbReference>
<protein>
    <submittedName>
        <fullName evidence="4">SDR family oxidoreductase</fullName>
    </submittedName>
</protein>
<dbReference type="PRINTS" id="PR00081">
    <property type="entry name" value="GDHRDH"/>
</dbReference>
<dbReference type="PANTHER" id="PTHR43477">
    <property type="entry name" value="DIHYDROANTICAPSIN 7-DEHYDROGENASE"/>
    <property type="match status" value="1"/>
</dbReference>
<dbReference type="GO" id="GO:0016491">
    <property type="term" value="F:oxidoreductase activity"/>
    <property type="evidence" value="ECO:0007669"/>
    <property type="project" value="UniProtKB-KW"/>
</dbReference>
<comment type="similarity">
    <text evidence="1">Belongs to the short-chain dehydrogenases/reductases (SDR) family.</text>
</comment>
<proteinExistence type="inferred from homology"/>
<dbReference type="Gene3D" id="3.40.50.720">
    <property type="entry name" value="NAD(P)-binding Rossmann-like Domain"/>
    <property type="match status" value="1"/>
</dbReference>
<dbReference type="PANTHER" id="PTHR43477:SF1">
    <property type="entry name" value="DIHYDROANTICAPSIN 7-DEHYDROGENASE"/>
    <property type="match status" value="1"/>
</dbReference>
<organism evidence="4 5">
    <name type="scientific">Streptomyces jumonjinensis</name>
    <dbReference type="NCBI Taxonomy" id="1945"/>
    <lineage>
        <taxon>Bacteria</taxon>
        <taxon>Bacillati</taxon>
        <taxon>Actinomycetota</taxon>
        <taxon>Actinomycetes</taxon>
        <taxon>Kitasatosporales</taxon>
        <taxon>Streptomycetaceae</taxon>
        <taxon>Streptomyces</taxon>
    </lineage>
</organism>
<evidence type="ECO:0000256" key="3">
    <source>
        <dbReference type="SAM" id="MobiDB-lite"/>
    </source>
</evidence>
<dbReference type="InterPro" id="IPR002347">
    <property type="entry name" value="SDR_fam"/>
</dbReference>
<evidence type="ECO:0000313" key="4">
    <source>
        <dbReference type="EMBL" id="MQT04278.1"/>
    </source>
</evidence>
<dbReference type="CDD" id="cd11731">
    <property type="entry name" value="Lin1944_like_SDR_c"/>
    <property type="match status" value="1"/>
</dbReference>
<feature type="region of interest" description="Disordered" evidence="3">
    <location>
        <begin position="1"/>
        <end position="56"/>
    </location>
</feature>
<name>A0A646KQD0_STRJU</name>
<evidence type="ECO:0000256" key="1">
    <source>
        <dbReference type="ARBA" id="ARBA00006484"/>
    </source>
</evidence>
<reference evidence="4 5" key="1">
    <citation type="submission" date="2019-05" db="EMBL/GenBank/DDBJ databases">
        <title>Comparative genomics and metabolomics analyses of clavulanic acid producing Streptomyces species provides insight into specialized metabolism and evolution of beta-lactam biosynthetic gene clusters.</title>
        <authorList>
            <person name="Moore M.A."/>
            <person name="Cruz-Morales P."/>
            <person name="Barona Gomez F."/>
            <person name="Kapil T."/>
        </authorList>
    </citation>
    <scope>NUCLEOTIDE SEQUENCE [LARGE SCALE GENOMIC DNA]</scope>
    <source>
        <strain evidence="4 5">NRRL 5741</strain>
    </source>
</reference>
<gene>
    <name evidence="4" type="ORF">FF041_30190</name>
</gene>
<dbReference type="Proteomes" id="UP000419138">
    <property type="component" value="Unassembled WGS sequence"/>
</dbReference>
<dbReference type="OrthoDB" id="9806974at2"/>
<sequence>MAAVETRSWTYGRGVPESPRTGPSPSADGRCRPAKDASVNASTTDPATAPAHPGDALDGRRLIVVGAGSHIGRQLARTASAAGAELILAGPDEDRLKETASGLAGPARIQPLDLADEDSITALATAAGRFDHLVSTAAMPANGPVAGLRLAAVQRAFAAKVIGPLLLAKHLAGQAADGGSFTFFSGVAAWRPAPERVVMATTNGALSFLVEALAVELAPVRVNAVSPGIVDSGAWDGLGEVKAAFLRGIAERNPARRVGAPDDLVRAVLYAMSNPYVTGTVLHVDGGGRLV</sequence>
<dbReference type="InterPro" id="IPR051122">
    <property type="entry name" value="SDR_DHRS6-like"/>
</dbReference>
<comment type="caution">
    <text evidence="4">The sequence shown here is derived from an EMBL/GenBank/DDBJ whole genome shotgun (WGS) entry which is preliminary data.</text>
</comment>
<evidence type="ECO:0000313" key="5">
    <source>
        <dbReference type="Proteomes" id="UP000419138"/>
    </source>
</evidence>
<dbReference type="SUPFAM" id="SSF51735">
    <property type="entry name" value="NAD(P)-binding Rossmann-fold domains"/>
    <property type="match status" value="1"/>
</dbReference>